<accession>A0AAV9B1A9</accession>
<evidence type="ECO:0000313" key="1">
    <source>
        <dbReference type="EMBL" id="KAK1269871.1"/>
    </source>
</evidence>
<comment type="caution">
    <text evidence="1">The sequence shown here is derived from an EMBL/GenBank/DDBJ whole genome shotgun (WGS) entry which is preliminary data.</text>
</comment>
<sequence>MQRVGVGGERGLEEVVTVTDAEGVDVTGEAIMAVLNRHLQWLSAKIQVVSRTISAFITLIKPKATGRVGDKTK</sequence>
<evidence type="ECO:0000313" key="2">
    <source>
        <dbReference type="Proteomes" id="UP001179952"/>
    </source>
</evidence>
<gene>
    <name evidence="1" type="ORF">QJS04_geneDACA006585</name>
</gene>
<reference evidence="1" key="1">
    <citation type="journal article" date="2023" name="Nat. Commun.">
        <title>Diploid and tetraploid genomes of Acorus and the evolution of monocots.</title>
        <authorList>
            <person name="Ma L."/>
            <person name="Liu K.W."/>
            <person name="Li Z."/>
            <person name="Hsiao Y.Y."/>
            <person name="Qi Y."/>
            <person name="Fu T."/>
            <person name="Tang G.D."/>
            <person name="Zhang D."/>
            <person name="Sun W.H."/>
            <person name="Liu D.K."/>
            <person name="Li Y."/>
            <person name="Chen G.Z."/>
            <person name="Liu X.D."/>
            <person name="Liao X.Y."/>
            <person name="Jiang Y.T."/>
            <person name="Yu X."/>
            <person name="Hao Y."/>
            <person name="Huang J."/>
            <person name="Zhao X.W."/>
            <person name="Ke S."/>
            <person name="Chen Y.Y."/>
            <person name="Wu W.L."/>
            <person name="Hsu J.L."/>
            <person name="Lin Y.F."/>
            <person name="Huang M.D."/>
            <person name="Li C.Y."/>
            <person name="Huang L."/>
            <person name="Wang Z.W."/>
            <person name="Zhao X."/>
            <person name="Zhong W.Y."/>
            <person name="Peng D.H."/>
            <person name="Ahmad S."/>
            <person name="Lan S."/>
            <person name="Zhang J.S."/>
            <person name="Tsai W.C."/>
            <person name="Van de Peer Y."/>
            <person name="Liu Z.J."/>
        </authorList>
    </citation>
    <scope>NUCLEOTIDE SEQUENCE</scope>
    <source>
        <strain evidence="1">SCP</strain>
    </source>
</reference>
<dbReference type="Proteomes" id="UP001179952">
    <property type="component" value="Unassembled WGS sequence"/>
</dbReference>
<organism evidence="1 2">
    <name type="scientific">Acorus gramineus</name>
    <name type="common">Dwarf sweet flag</name>
    <dbReference type="NCBI Taxonomy" id="55184"/>
    <lineage>
        <taxon>Eukaryota</taxon>
        <taxon>Viridiplantae</taxon>
        <taxon>Streptophyta</taxon>
        <taxon>Embryophyta</taxon>
        <taxon>Tracheophyta</taxon>
        <taxon>Spermatophyta</taxon>
        <taxon>Magnoliopsida</taxon>
        <taxon>Liliopsida</taxon>
        <taxon>Acoraceae</taxon>
        <taxon>Acorus</taxon>
    </lineage>
</organism>
<proteinExistence type="predicted"/>
<reference evidence="1" key="2">
    <citation type="submission" date="2023-06" db="EMBL/GenBank/DDBJ databases">
        <authorList>
            <person name="Ma L."/>
            <person name="Liu K.-W."/>
            <person name="Li Z."/>
            <person name="Hsiao Y.-Y."/>
            <person name="Qi Y."/>
            <person name="Fu T."/>
            <person name="Tang G."/>
            <person name="Zhang D."/>
            <person name="Sun W.-H."/>
            <person name="Liu D.-K."/>
            <person name="Li Y."/>
            <person name="Chen G.-Z."/>
            <person name="Liu X.-D."/>
            <person name="Liao X.-Y."/>
            <person name="Jiang Y.-T."/>
            <person name="Yu X."/>
            <person name="Hao Y."/>
            <person name="Huang J."/>
            <person name="Zhao X.-W."/>
            <person name="Ke S."/>
            <person name="Chen Y.-Y."/>
            <person name="Wu W.-L."/>
            <person name="Hsu J.-L."/>
            <person name="Lin Y.-F."/>
            <person name="Huang M.-D."/>
            <person name="Li C.-Y."/>
            <person name="Huang L."/>
            <person name="Wang Z.-W."/>
            <person name="Zhao X."/>
            <person name="Zhong W.-Y."/>
            <person name="Peng D.-H."/>
            <person name="Ahmad S."/>
            <person name="Lan S."/>
            <person name="Zhang J.-S."/>
            <person name="Tsai W.-C."/>
            <person name="Van De Peer Y."/>
            <person name="Liu Z.-J."/>
        </authorList>
    </citation>
    <scope>NUCLEOTIDE SEQUENCE</scope>
    <source>
        <strain evidence="1">SCP</strain>
        <tissue evidence="1">Leaves</tissue>
    </source>
</reference>
<dbReference type="AlphaFoldDB" id="A0AAV9B1A9"/>
<keyword evidence="2" id="KW-1185">Reference proteome</keyword>
<protein>
    <submittedName>
        <fullName evidence="1">Uncharacterized protein</fullName>
    </submittedName>
</protein>
<name>A0AAV9B1A9_ACOGR</name>
<dbReference type="EMBL" id="JAUJYN010000006">
    <property type="protein sequence ID" value="KAK1269871.1"/>
    <property type="molecule type" value="Genomic_DNA"/>
</dbReference>